<accession>A0A1H3JTA4</accession>
<dbReference type="EMBL" id="FNPX01000001">
    <property type="protein sequence ID" value="SDY43143.1"/>
    <property type="molecule type" value="Genomic_DNA"/>
</dbReference>
<reference evidence="2" key="1">
    <citation type="submission" date="2016-10" db="EMBL/GenBank/DDBJ databases">
        <authorList>
            <person name="Varghese N."/>
            <person name="Submissions S."/>
        </authorList>
    </citation>
    <scope>NUCLEOTIDE SEQUENCE [LARGE SCALE GENOMIC DNA]</scope>
    <source>
        <strain evidence="2">DSM 100420</strain>
    </source>
</reference>
<name>A0A1H3JTA4_9RHOB</name>
<protein>
    <submittedName>
        <fullName evidence="1">LysR substrate binding domain-containing protein</fullName>
    </submittedName>
</protein>
<dbReference type="Proteomes" id="UP000198914">
    <property type="component" value="Unassembled WGS sequence"/>
</dbReference>
<evidence type="ECO:0000313" key="1">
    <source>
        <dbReference type="EMBL" id="SDY43143.1"/>
    </source>
</evidence>
<proteinExistence type="predicted"/>
<gene>
    <name evidence="1" type="ORF">SAMN05444004_101429</name>
</gene>
<dbReference type="AlphaFoldDB" id="A0A1H3JTA4"/>
<evidence type="ECO:0000313" key="2">
    <source>
        <dbReference type="Proteomes" id="UP000198914"/>
    </source>
</evidence>
<dbReference type="Gene3D" id="3.40.190.290">
    <property type="match status" value="1"/>
</dbReference>
<sequence length="154" mass="17570">MHSPPDQPSCLTRRVRDEVMRFYACRAYLDVRGRLKADRLSQHQIINFVGVDRILGYLLPVGLNLTKFNLRLRSSSQVVAWGLARSGLGMMIMPDRITTKFPEFVPVLSEIEPFRIPTWLVANSELRTGSRIWPVFDHLAYGLSPMGPREMSAP</sequence>
<dbReference type="STRING" id="1244108.SAMN05444004_101429"/>
<organism evidence="1 2">
    <name type="scientific">Jannaschia faecimaris</name>
    <dbReference type="NCBI Taxonomy" id="1244108"/>
    <lineage>
        <taxon>Bacteria</taxon>
        <taxon>Pseudomonadati</taxon>
        <taxon>Pseudomonadota</taxon>
        <taxon>Alphaproteobacteria</taxon>
        <taxon>Rhodobacterales</taxon>
        <taxon>Roseobacteraceae</taxon>
        <taxon>Jannaschia</taxon>
    </lineage>
</organism>
<dbReference type="SUPFAM" id="SSF53850">
    <property type="entry name" value="Periplasmic binding protein-like II"/>
    <property type="match status" value="1"/>
</dbReference>
<keyword evidence="2" id="KW-1185">Reference proteome</keyword>